<name>A0A6M3X5E8_9ZZZZ</name>
<reference evidence="1" key="1">
    <citation type="submission" date="2020-03" db="EMBL/GenBank/DDBJ databases">
        <title>The deep terrestrial virosphere.</title>
        <authorList>
            <person name="Holmfeldt K."/>
            <person name="Nilsson E."/>
            <person name="Simone D."/>
            <person name="Lopez-Fernandez M."/>
            <person name="Wu X."/>
            <person name="de Brujin I."/>
            <person name="Lundin D."/>
            <person name="Andersson A."/>
            <person name="Bertilsson S."/>
            <person name="Dopson M."/>
        </authorList>
    </citation>
    <scope>NUCLEOTIDE SEQUENCE</scope>
    <source>
        <strain evidence="1">MM171B02404</strain>
    </source>
</reference>
<evidence type="ECO:0000313" key="1">
    <source>
        <dbReference type="EMBL" id="QJH92962.1"/>
    </source>
</evidence>
<dbReference type="AlphaFoldDB" id="A0A6M3X5E8"/>
<dbReference type="EMBL" id="MT143934">
    <property type="protein sequence ID" value="QJH92962.1"/>
    <property type="molecule type" value="Genomic_DNA"/>
</dbReference>
<organism evidence="1">
    <name type="scientific">viral metagenome</name>
    <dbReference type="NCBI Taxonomy" id="1070528"/>
    <lineage>
        <taxon>unclassified sequences</taxon>
        <taxon>metagenomes</taxon>
        <taxon>organismal metagenomes</taxon>
    </lineage>
</organism>
<gene>
    <name evidence="1" type="ORF">MM171B02404_0010</name>
</gene>
<protein>
    <submittedName>
        <fullName evidence="1">Uncharacterized protein</fullName>
    </submittedName>
</protein>
<proteinExistence type="predicted"/>
<sequence>MENFEIKVFDKESNQVCNVKSIDFTNEIVIIHYNNEADWEPHKKSWLKPVLFKDIDIISIHFENR</sequence>
<accession>A0A6M3X5E8</accession>